<proteinExistence type="predicted"/>
<dbReference type="Proteomes" id="UP000292958">
    <property type="component" value="Unassembled WGS sequence"/>
</dbReference>
<dbReference type="GO" id="GO:0020037">
    <property type="term" value="F:heme binding"/>
    <property type="evidence" value="ECO:0007669"/>
    <property type="project" value="InterPro"/>
</dbReference>
<organism evidence="6 7">
    <name type="scientific">Edaphobacter modestus</name>
    <dbReference type="NCBI Taxonomy" id="388466"/>
    <lineage>
        <taxon>Bacteria</taxon>
        <taxon>Pseudomonadati</taxon>
        <taxon>Acidobacteriota</taxon>
        <taxon>Terriglobia</taxon>
        <taxon>Terriglobales</taxon>
        <taxon>Acidobacteriaceae</taxon>
        <taxon>Edaphobacter</taxon>
    </lineage>
</organism>
<dbReference type="GO" id="GO:0009055">
    <property type="term" value="F:electron transfer activity"/>
    <property type="evidence" value="ECO:0007669"/>
    <property type="project" value="InterPro"/>
</dbReference>
<evidence type="ECO:0000259" key="5">
    <source>
        <dbReference type="PROSITE" id="PS51007"/>
    </source>
</evidence>
<keyword evidence="7" id="KW-1185">Reference proteome</keyword>
<dbReference type="Pfam" id="PF13442">
    <property type="entry name" value="Cytochrome_CBB3"/>
    <property type="match status" value="1"/>
</dbReference>
<feature type="domain" description="Cytochrome c" evidence="5">
    <location>
        <begin position="35"/>
        <end position="117"/>
    </location>
</feature>
<name>A0A4Q7YSW8_9BACT</name>
<dbReference type="Gene3D" id="1.10.760.10">
    <property type="entry name" value="Cytochrome c-like domain"/>
    <property type="match status" value="1"/>
</dbReference>
<dbReference type="PROSITE" id="PS51007">
    <property type="entry name" value="CYTC"/>
    <property type="match status" value="1"/>
</dbReference>
<evidence type="ECO:0000256" key="3">
    <source>
        <dbReference type="ARBA" id="ARBA00023004"/>
    </source>
</evidence>
<dbReference type="InterPro" id="IPR009056">
    <property type="entry name" value="Cyt_c-like_dom"/>
</dbReference>
<evidence type="ECO:0000256" key="2">
    <source>
        <dbReference type="ARBA" id="ARBA00022723"/>
    </source>
</evidence>
<keyword evidence="2 4" id="KW-0479">Metal-binding</keyword>
<gene>
    <name evidence="6" type="ORF">BDD14_1424</name>
</gene>
<keyword evidence="1 4" id="KW-0349">Heme</keyword>
<dbReference type="GO" id="GO:0046872">
    <property type="term" value="F:metal ion binding"/>
    <property type="evidence" value="ECO:0007669"/>
    <property type="project" value="UniProtKB-KW"/>
</dbReference>
<keyword evidence="3 4" id="KW-0408">Iron</keyword>
<dbReference type="SUPFAM" id="SSF46626">
    <property type="entry name" value="Cytochrome c"/>
    <property type="match status" value="1"/>
</dbReference>
<evidence type="ECO:0000256" key="4">
    <source>
        <dbReference type="PROSITE-ProRule" id="PRU00433"/>
    </source>
</evidence>
<comment type="caution">
    <text evidence="6">The sequence shown here is derived from an EMBL/GenBank/DDBJ whole genome shotgun (WGS) entry which is preliminary data.</text>
</comment>
<dbReference type="InterPro" id="IPR036909">
    <property type="entry name" value="Cyt_c-like_dom_sf"/>
</dbReference>
<evidence type="ECO:0000313" key="7">
    <source>
        <dbReference type="Proteomes" id="UP000292958"/>
    </source>
</evidence>
<sequence>MKRACVGMTVGTFVVAATFWFGFSAQGASWQEEPAAASASKALFNSRCALCHGPDGHGSDMGKTLKVKDLSSKEVQSLSNDDLIQVISAGKNNMPPFKDSLKKEEISGLVRYLRTLK</sequence>
<reference evidence="6 7" key="1">
    <citation type="submission" date="2019-02" db="EMBL/GenBank/DDBJ databases">
        <title>Genomic Encyclopedia of Archaeal and Bacterial Type Strains, Phase II (KMG-II): from individual species to whole genera.</title>
        <authorList>
            <person name="Goeker M."/>
        </authorList>
    </citation>
    <scope>NUCLEOTIDE SEQUENCE [LARGE SCALE GENOMIC DNA]</scope>
    <source>
        <strain evidence="6 7">DSM 18101</strain>
    </source>
</reference>
<evidence type="ECO:0000256" key="1">
    <source>
        <dbReference type="ARBA" id="ARBA00022617"/>
    </source>
</evidence>
<dbReference type="OrthoDB" id="123252at2"/>
<accession>A0A4Q7YSW8</accession>
<dbReference type="EMBL" id="SHKW01000001">
    <property type="protein sequence ID" value="RZU40009.1"/>
    <property type="molecule type" value="Genomic_DNA"/>
</dbReference>
<dbReference type="AlphaFoldDB" id="A0A4Q7YSW8"/>
<protein>
    <submittedName>
        <fullName evidence="6">Cbb3-type cytochrome c oxidase subunit III</fullName>
    </submittedName>
</protein>
<evidence type="ECO:0000313" key="6">
    <source>
        <dbReference type="EMBL" id="RZU40009.1"/>
    </source>
</evidence>